<evidence type="ECO:0000256" key="1">
    <source>
        <dbReference type="ARBA" id="ARBA00005877"/>
    </source>
</evidence>
<keyword evidence="4 5" id="KW-0408">Iron</keyword>
<reference evidence="7" key="1">
    <citation type="submission" date="2020-10" db="EMBL/GenBank/DDBJ databases">
        <authorList>
            <person name="Castelo-Branco R."/>
            <person name="Eusebio N."/>
            <person name="Adriana R."/>
            <person name="Vieira A."/>
            <person name="Brugerolle De Fraissinette N."/>
            <person name="Rezende De Castro R."/>
            <person name="Schneider M.P."/>
            <person name="Vasconcelos V."/>
            <person name="Leao P.N."/>
        </authorList>
    </citation>
    <scope>NUCLEOTIDE SEQUENCE</scope>
    <source>
        <strain evidence="7">LEGE 07310</strain>
    </source>
</reference>
<evidence type="ECO:0000256" key="2">
    <source>
        <dbReference type="ARBA" id="ARBA00022723"/>
    </source>
</evidence>
<dbReference type="CDD" id="cd08342">
    <property type="entry name" value="HPPD_N_like"/>
    <property type="match status" value="1"/>
</dbReference>
<evidence type="ECO:0000313" key="8">
    <source>
        <dbReference type="Proteomes" id="UP000636505"/>
    </source>
</evidence>
<keyword evidence="7" id="KW-0560">Oxidoreductase</keyword>
<protein>
    <submittedName>
        <fullName evidence="7">4-hydroxyphenylpyruvate dioxygenase</fullName>
        <ecNumber evidence="7">1.13.11.27</ecNumber>
    </submittedName>
</protein>
<dbReference type="PANTHER" id="PTHR11959">
    <property type="entry name" value="4-HYDROXYPHENYLPYRUVATE DIOXYGENASE"/>
    <property type="match status" value="1"/>
</dbReference>
<dbReference type="AlphaFoldDB" id="A0A8J7ANE4"/>
<feature type="domain" description="VOC" evidence="6">
    <location>
        <begin position="143"/>
        <end position="278"/>
    </location>
</feature>
<dbReference type="EMBL" id="JADEXG010000020">
    <property type="protein sequence ID" value="MBE9077679.1"/>
    <property type="molecule type" value="Genomic_DNA"/>
</dbReference>
<keyword evidence="8" id="KW-1185">Reference proteome</keyword>
<gene>
    <name evidence="7" type="primary">hppD</name>
    <name evidence="7" type="ORF">IQ241_10285</name>
</gene>
<dbReference type="InterPro" id="IPR005956">
    <property type="entry name" value="4OHPhenylPyrv_dOase"/>
</dbReference>
<dbReference type="Pfam" id="PF13669">
    <property type="entry name" value="Glyoxalase_4"/>
    <property type="match status" value="1"/>
</dbReference>
<evidence type="ECO:0000256" key="5">
    <source>
        <dbReference type="PIRSR" id="PIRSR009283-1"/>
    </source>
</evidence>
<organism evidence="7 8">
    <name type="scientific">Vasconcelosia minhoensis LEGE 07310</name>
    <dbReference type="NCBI Taxonomy" id="915328"/>
    <lineage>
        <taxon>Bacteria</taxon>
        <taxon>Bacillati</taxon>
        <taxon>Cyanobacteriota</taxon>
        <taxon>Cyanophyceae</taxon>
        <taxon>Nodosilineales</taxon>
        <taxon>Cymatolegaceae</taxon>
        <taxon>Vasconcelosia</taxon>
        <taxon>Vasconcelosia minhoensis</taxon>
    </lineage>
</organism>
<feature type="binding site" evidence="5">
    <location>
        <position position="146"/>
    </location>
    <ligand>
        <name>Fe cation</name>
        <dbReference type="ChEBI" id="CHEBI:24875"/>
    </ligand>
</feature>
<dbReference type="GO" id="GO:0003868">
    <property type="term" value="F:4-hydroxyphenylpyruvate dioxygenase activity"/>
    <property type="evidence" value="ECO:0007669"/>
    <property type="project" value="UniProtKB-EC"/>
</dbReference>
<keyword evidence="7" id="KW-0223">Dioxygenase</keyword>
<dbReference type="NCBIfam" id="TIGR01263">
    <property type="entry name" value="4HPPD"/>
    <property type="match status" value="1"/>
</dbReference>
<name>A0A8J7ANE4_9CYAN</name>
<dbReference type="Gene3D" id="3.10.180.10">
    <property type="entry name" value="2,3-Dihydroxybiphenyl 1,2-Dioxygenase, domain 1"/>
    <property type="match status" value="2"/>
</dbReference>
<accession>A0A8J7ANE4</accession>
<dbReference type="Pfam" id="PF00903">
    <property type="entry name" value="Glyoxalase"/>
    <property type="match status" value="1"/>
</dbReference>
<dbReference type="PANTHER" id="PTHR11959:SF1">
    <property type="entry name" value="4-HYDROXYPHENYLPYRUVATE DIOXYGENASE"/>
    <property type="match status" value="1"/>
</dbReference>
<keyword evidence="3" id="KW-0677">Repeat</keyword>
<evidence type="ECO:0000256" key="4">
    <source>
        <dbReference type="ARBA" id="ARBA00023004"/>
    </source>
</evidence>
<dbReference type="InterPro" id="IPR041736">
    <property type="entry name" value="4OHPhenylPyrv_dOase_N"/>
</dbReference>
<feature type="binding site" evidence="5">
    <location>
        <position position="224"/>
    </location>
    <ligand>
        <name>Fe cation</name>
        <dbReference type="ChEBI" id="CHEBI:24875"/>
    </ligand>
</feature>
<evidence type="ECO:0000313" key="7">
    <source>
        <dbReference type="EMBL" id="MBE9077679.1"/>
    </source>
</evidence>
<sequence length="349" mass="38693">MHFHHLHFYVENAANWRDWFIQMLAFQPLTAFQQADRHTEVLAQGAIQIRLSAPLDQNGSVACYLQAHPPGVADIAFAVTDLDAWVSRARAQGARLPDPTAAALPGQTERCCQIQGWGDLCHTLVEVDPDWLERQPRGTYLSTIDHTVLNVPEGQLAAAIAWYAAVFGFEPRQSFTIETAHSGLCSQVIGHPDGTAQLPINQPSSQNSQIQEFLTHNRGAGIQHVALGCPDMVSTISAFRDRGLPLISVPFTYYDSLQLRSGAAEAEVDWRAIAAQSILVDWAADNTAARLLQTFTQPIFAEPTFFFEFIQRSRYRDGSRVKTAQGFGEGNFRALFEAIERAQMQRGSL</sequence>
<evidence type="ECO:0000259" key="6">
    <source>
        <dbReference type="PROSITE" id="PS51819"/>
    </source>
</evidence>
<dbReference type="GO" id="GO:0006572">
    <property type="term" value="P:L-tyrosine catabolic process"/>
    <property type="evidence" value="ECO:0007669"/>
    <property type="project" value="TreeGrafter"/>
</dbReference>
<comment type="similarity">
    <text evidence="1">Belongs to the 4HPPD family.</text>
</comment>
<evidence type="ECO:0000256" key="3">
    <source>
        <dbReference type="ARBA" id="ARBA00022737"/>
    </source>
</evidence>
<dbReference type="EC" id="1.13.11.27" evidence="7"/>
<dbReference type="InterPro" id="IPR004360">
    <property type="entry name" value="Glyas_Fos-R_dOase_dom"/>
</dbReference>
<comment type="cofactor">
    <cofactor evidence="5">
        <name>Fe cation</name>
        <dbReference type="ChEBI" id="CHEBI:24875"/>
    </cofactor>
    <text evidence="5">Binds 1 Fe cation per subunit.</text>
</comment>
<dbReference type="RefSeq" id="WP_193906694.1">
    <property type="nucleotide sequence ID" value="NZ_JADEXG010000020.1"/>
</dbReference>
<proteinExistence type="inferred from homology"/>
<dbReference type="InterPro" id="IPR037523">
    <property type="entry name" value="VOC_core"/>
</dbReference>
<feature type="binding site" evidence="5">
    <location>
        <position position="308"/>
    </location>
    <ligand>
        <name>Fe cation</name>
        <dbReference type="ChEBI" id="CHEBI:24875"/>
    </ligand>
</feature>
<dbReference type="PIRSF" id="PIRSF009283">
    <property type="entry name" value="HPP_dOase"/>
    <property type="match status" value="1"/>
</dbReference>
<comment type="caution">
    <text evidence="7">The sequence shown here is derived from an EMBL/GenBank/DDBJ whole genome shotgun (WGS) entry which is preliminary data.</text>
</comment>
<dbReference type="Proteomes" id="UP000636505">
    <property type="component" value="Unassembled WGS sequence"/>
</dbReference>
<dbReference type="SUPFAM" id="SSF54593">
    <property type="entry name" value="Glyoxalase/Bleomycin resistance protein/Dihydroxybiphenyl dioxygenase"/>
    <property type="match status" value="1"/>
</dbReference>
<keyword evidence="2 5" id="KW-0479">Metal-binding</keyword>
<dbReference type="GO" id="GO:0046872">
    <property type="term" value="F:metal ion binding"/>
    <property type="evidence" value="ECO:0007669"/>
    <property type="project" value="UniProtKB-KW"/>
</dbReference>
<feature type="domain" description="VOC" evidence="6">
    <location>
        <begin position="2"/>
        <end position="130"/>
    </location>
</feature>
<dbReference type="InterPro" id="IPR029068">
    <property type="entry name" value="Glyas_Bleomycin-R_OHBP_Dase"/>
</dbReference>
<dbReference type="PROSITE" id="PS51819">
    <property type="entry name" value="VOC"/>
    <property type="match status" value="2"/>
</dbReference>